<feature type="transmembrane region" description="Helical" evidence="12">
    <location>
        <begin position="56"/>
        <end position="75"/>
    </location>
</feature>
<dbReference type="SUPFAM" id="SSF81321">
    <property type="entry name" value="Family A G protein-coupled receptor-like"/>
    <property type="match status" value="1"/>
</dbReference>
<keyword evidence="4" id="KW-0716">Sensory transduction</keyword>
<evidence type="ECO:0000256" key="10">
    <source>
        <dbReference type="ARBA" id="ARBA00023170"/>
    </source>
</evidence>
<name>A0ABR2XA05_9PEZI</name>
<feature type="transmembrane region" description="Helical" evidence="12">
    <location>
        <begin position="229"/>
        <end position="249"/>
    </location>
</feature>
<proteinExistence type="inferred from homology"/>
<dbReference type="InterPro" id="IPR018229">
    <property type="entry name" value="Rhodopsin_retinal_BS"/>
</dbReference>
<keyword evidence="14" id="KW-1185">Reference proteome</keyword>
<evidence type="ECO:0000256" key="8">
    <source>
        <dbReference type="ARBA" id="ARBA00022991"/>
    </source>
</evidence>
<gene>
    <name evidence="13" type="ORF">SCAR479_12763</name>
</gene>
<evidence type="ECO:0000256" key="11">
    <source>
        <dbReference type="SAM" id="MobiDB-lite"/>
    </source>
</evidence>
<dbReference type="EMBL" id="JARVKM010000090">
    <property type="protein sequence ID" value="KAK9770592.1"/>
    <property type="molecule type" value="Genomic_DNA"/>
</dbReference>
<dbReference type="Gene3D" id="1.20.1070.10">
    <property type="entry name" value="Rhodopsin 7-helix transmembrane proteins"/>
    <property type="match status" value="1"/>
</dbReference>
<sequence>MSGNQALGINSVVAQQANLAITTHGSDWYFAVCAVMGVSTLVFMGLALRKPQSHRLFHYITAGITAIACIAYFSMGSGLGQVPIQAEFVRPSSSKVFAAGTREVFYARYIDWFITTPLLLLDLLLTAGLPLPTILITIFADEVMIVTGLLGALTRTSYKWGFWTFGMVSFFYVIYNLLGTGRSHASALGGDARKTYMLCGVFLSGLWFLYPIAWGLSEGGNVIHPDSEAIFYGVLDILAKPVYGALLIWGHRNINPADLGLHIRDPQHTGEKYHNGAHNGVHGPDRAVGSNGTHSNGVGAATPAV</sequence>
<dbReference type="PROSITE" id="PS00950">
    <property type="entry name" value="BACTERIAL_OPSIN_1"/>
    <property type="match status" value="1"/>
</dbReference>
<dbReference type="SMART" id="SM01021">
    <property type="entry name" value="Bac_rhodopsin"/>
    <property type="match status" value="1"/>
</dbReference>
<comment type="similarity">
    <text evidence="2">Belongs to the archaeal/bacterial/fungal opsin family.</text>
</comment>
<keyword evidence="5 12" id="KW-0812">Transmembrane</keyword>
<protein>
    <submittedName>
        <fullName evidence="13">Family A G protein-coupled receptor-like protein</fullName>
    </submittedName>
</protein>
<evidence type="ECO:0000256" key="9">
    <source>
        <dbReference type="ARBA" id="ARBA00023136"/>
    </source>
</evidence>
<evidence type="ECO:0000313" key="14">
    <source>
        <dbReference type="Proteomes" id="UP001465668"/>
    </source>
</evidence>
<evidence type="ECO:0000256" key="5">
    <source>
        <dbReference type="ARBA" id="ARBA00022692"/>
    </source>
</evidence>
<keyword evidence="6" id="KW-0681">Retinal protein</keyword>
<keyword evidence="7 12" id="KW-1133">Transmembrane helix</keyword>
<keyword evidence="9 12" id="KW-0472">Membrane</keyword>
<evidence type="ECO:0000256" key="2">
    <source>
        <dbReference type="ARBA" id="ARBA00008130"/>
    </source>
</evidence>
<evidence type="ECO:0000256" key="4">
    <source>
        <dbReference type="ARBA" id="ARBA00022606"/>
    </source>
</evidence>
<keyword evidence="3" id="KW-0600">Photoreceptor protein</keyword>
<dbReference type="PROSITE" id="PS00327">
    <property type="entry name" value="BACTERIAL_OPSIN_RET"/>
    <property type="match status" value="1"/>
</dbReference>
<accession>A0ABR2XA05</accession>
<dbReference type="InterPro" id="IPR043476">
    <property type="entry name" value="Yro2-like_7TM"/>
</dbReference>
<dbReference type="Proteomes" id="UP001465668">
    <property type="component" value="Unassembled WGS sequence"/>
</dbReference>
<dbReference type="PANTHER" id="PTHR28286">
    <property type="match status" value="1"/>
</dbReference>
<feature type="transmembrane region" description="Helical" evidence="12">
    <location>
        <begin position="160"/>
        <end position="178"/>
    </location>
</feature>
<reference evidence="13 14" key="1">
    <citation type="submission" date="2024-02" db="EMBL/GenBank/DDBJ databases">
        <title>First draft genome assembly of two strains of Seiridium cardinale.</title>
        <authorList>
            <person name="Emiliani G."/>
            <person name="Scali E."/>
        </authorList>
    </citation>
    <scope>NUCLEOTIDE SEQUENCE [LARGE SCALE GENOMIC DNA]</scope>
    <source>
        <strain evidence="13 14">BM-138-000479</strain>
    </source>
</reference>
<comment type="caution">
    <text evidence="13">The sequence shown here is derived from an EMBL/GenBank/DDBJ whole genome shotgun (WGS) entry which is preliminary data.</text>
</comment>
<evidence type="ECO:0000256" key="1">
    <source>
        <dbReference type="ARBA" id="ARBA00004141"/>
    </source>
</evidence>
<feature type="transmembrane region" description="Helical" evidence="12">
    <location>
        <begin position="28"/>
        <end position="49"/>
    </location>
</feature>
<dbReference type="Pfam" id="PF01036">
    <property type="entry name" value="Bac_rhodopsin"/>
    <property type="match status" value="1"/>
</dbReference>
<evidence type="ECO:0000256" key="12">
    <source>
        <dbReference type="SAM" id="Phobius"/>
    </source>
</evidence>
<feature type="transmembrane region" description="Helical" evidence="12">
    <location>
        <begin position="198"/>
        <end position="217"/>
    </location>
</feature>
<dbReference type="PANTHER" id="PTHR28286:SF1">
    <property type="entry name" value="30 KDA HEAT SHOCK PROTEIN-RELATED"/>
    <property type="match status" value="1"/>
</dbReference>
<keyword evidence="8" id="KW-0157">Chromophore</keyword>
<dbReference type="CDD" id="cd15239">
    <property type="entry name" value="7tm_YRO2_fungal-like"/>
    <property type="match status" value="1"/>
</dbReference>
<comment type="subcellular location">
    <subcellularLocation>
        <location evidence="1">Membrane</location>
        <topology evidence="1">Multi-pass membrane protein</topology>
    </subcellularLocation>
</comment>
<keyword evidence="10" id="KW-0675">Receptor</keyword>
<dbReference type="PRINTS" id="PR00251">
    <property type="entry name" value="BACTRLOPSIN"/>
</dbReference>
<evidence type="ECO:0000256" key="7">
    <source>
        <dbReference type="ARBA" id="ARBA00022989"/>
    </source>
</evidence>
<evidence type="ECO:0000313" key="13">
    <source>
        <dbReference type="EMBL" id="KAK9770592.1"/>
    </source>
</evidence>
<evidence type="ECO:0000256" key="3">
    <source>
        <dbReference type="ARBA" id="ARBA00022543"/>
    </source>
</evidence>
<organism evidence="13 14">
    <name type="scientific">Seiridium cardinale</name>
    <dbReference type="NCBI Taxonomy" id="138064"/>
    <lineage>
        <taxon>Eukaryota</taxon>
        <taxon>Fungi</taxon>
        <taxon>Dikarya</taxon>
        <taxon>Ascomycota</taxon>
        <taxon>Pezizomycotina</taxon>
        <taxon>Sordariomycetes</taxon>
        <taxon>Xylariomycetidae</taxon>
        <taxon>Amphisphaeriales</taxon>
        <taxon>Sporocadaceae</taxon>
        <taxon>Seiridium</taxon>
    </lineage>
</organism>
<evidence type="ECO:0000256" key="6">
    <source>
        <dbReference type="ARBA" id="ARBA00022925"/>
    </source>
</evidence>
<feature type="region of interest" description="Disordered" evidence="11">
    <location>
        <begin position="274"/>
        <end position="305"/>
    </location>
</feature>
<dbReference type="InterPro" id="IPR001425">
    <property type="entry name" value="Arc/bac/fun_rhodopsins"/>
</dbReference>